<feature type="transmembrane region" description="Helical" evidence="5">
    <location>
        <begin position="210"/>
        <end position="228"/>
    </location>
</feature>
<dbReference type="Gene3D" id="1.10.3730.20">
    <property type="match status" value="1"/>
</dbReference>
<keyword evidence="4 5" id="KW-0472">Membrane</keyword>
<feature type="transmembrane region" description="Helical" evidence="5">
    <location>
        <begin position="66"/>
        <end position="85"/>
    </location>
</feature>
<evidence type="ECO:0000256" key="3">
    <source>
        <dbReference type="ARBA" id="ARBA00022989"/>
    </source>
</evidence>
<protein>
    <submittedName>
        <fullName evidence="7">DMT family transporter</fullName>
    </submittedName>
</protein>
<dbReference type="PANTHER" id="PTHR32322">
    <property type="entry name" value="INNER MEMBRANE TRANSPORTER"/>
    <property type="match status" value="1"/>
</dbReference>
<reference evidence="7 8" key="1">
    <citation type="submission" date="2021-03" db="EMBL/GenBank/DDBJ databases">
        <title>Novel species identification of genus Shewanella.</title>
        <authorList>
            <person name="Liu G."/>
            <person name="Zhang Q."/>
        </authorList>
    </citation>
    <scope>NUCLEOTIDE SEQUENCE [LARGE SCALE GENOMIC DNA]</scope>
    <source>
        <strain evidence="7 8">FJAT-53726</strain>
    </source>
</reference>
<feature type="transmembrane region" description="Helical" evidence="5">
    <location>
        <begin position="122"/>
        <end position="142"/>
    </location>
</feature>
<feature type="transmembrane region" description="Helical" evidence="5">
    <location>
        <begin position="235"/>
        <end position="257"/>
    </location>
</feature>
<dbReference type="PANTHER" id="PTHR32322:SF9">
    <property type="entry name" value="AMINO-ACID METABOLITE EFFLUX PUMP-RELATED"/>
    <property type="match status" value="1"/>
</dbReference>
<name>A0A974XIR6_9GAMM</name>
<evidence type="ECO:0000256" key="2">
    <source>
        <dbReference type="ARBA" id="ARBA00022692"/>
    </source>
</evidence>
<evidence type="ECO:0000313" key="7">
    <source>
        <dbReference type="EMBL" id="QSX29054.1"/>
    </source>
</evidence>
<dbReference type="SUPFAM" id="SSF103481">
    <property type="entry name" value="Multidrug resistance efflux transporter EmrE"/>
    <property type="match status" value="2"/>
</dbReference>
<dbReference type="GO" id="GO:0016020">
    <property type="term" value="C:membrane"/>
    <property type="evidence" value="ECO:0007669"/>
    <property type="project" value="UniProtKB-SubCell"/>
</dbReference>
<feature type="transmembrane region" description="Helical" evidence="5">
    <location>
        <begin position="33"/>
        <end position="54"/>
    </location>
</feature>
<evidence type="ECO:0000259" key="6">
    <source>
        <dbReference type="Pfam" id="PF00892"/>
    </source>
</evidence>
<dbReference type="InterPro" id="IPR050638">
    <property type="entry name" value="AA-Vitamin_Transporters"/>
</dbReference>
<gene>
    <name evidence="7" type="ORF">JYB88_12430</name>
</gene>
<organism evidence="7 8">
    <name type="scientific">Shewanella cyperi</name>
    <dbReference type="NCBI Taxonomy" id="2814292"/>
    <lineage>
        <taxon>Bacteria</taxon>
        <taxon>Pseudomonadati</taxon>
        <taxon>Pseudomonadota</taxon>
        <taxon>Gammaproteobacteria</taxon>
        <taxon>Alteromonadales</taxon>
        <taxon>Shewanellaceae</taxon>
        <taxon>Shewanella</taxon>
    </lineage>
</organism>
<dbReference type="InterPro" id="IPR000620">
    <property type="entry name" value="EamA_dom"/>
</dbReference>
<sequence length="298" mass="31508">MKLSSLLQLILLSAIWGASFLFMRIAVPELGPAWLMFGRVGMAALFLALTALTLKKSLHFGRYKGHYLMLGMFNSALPFLLYGYAATELPASLLSILNATAPLWGALISAFYLKHWPTGRALLGLVTGFAGVVLLAGVESLALSTDGLLALLAGLAAAVCYAIASIYSKQAKQTDAFGNAHGSMWAATAILLPTLWLVPAPVAMPSNGALLAVLALGVLCSGIAYLLYFRLVNTLGAMSALTVTFLIPVFGIFWGALLLDEHIGWHTLSGTAIILLGTALTTGLRLPSLFKPKLSRSS</sequence>
<accession>A0A974XIR6</accession>
<feature type="domain" description="EamA" evidence="6">
    <location>
        <begin position="149"/>
        <end position="282"/>
    </location>
</feature>
<evidence type="ECO:0000313" key="8">
    <source>
        <dbReference type="Proteomes" id="UP000663281"/>
    </source>
</evidence>
<dbReference type="Proteomes" id="UP000663281">
    <property type="component" value="Chromosome"/>
</dbReference>
<feature type="domain" description="EamA" evidence="6">
    <location>
        <begin position="6"/>
        <end position="135"/>
    </location>
</feature>
<proteinExistence type="predicted"/>
<dbReference type="InterPro" id="IPR037185">
    <property type="entry name" value="EmrE-like"/>
</dbReference>
<dbReference type="EMBL" id="CP071504">
    <property type="protein sequence ID" value="QSX29054.1"/>
    <property type="molecule type" value="Genomic_DNA"/>
</dbReference>
<keyword evidence="3 5" id="KW-1133">Transmembrane helix</keyword>
<feature type="transmembrane region" description="Helical" evidence="5">
    <location>
        <begin position="263"/>
        <end position="286"/>
    </location>
</feature>
<dbReference type="AlphaFoldDB" id="A0A974XIR6"/>
<evidence type="ECO:0000256" key="4">
    <source>
        <dbReference type="ARBA" id="ARBA00023136"/>
    </source>
</evidence>
<comment type="subcellular location">
    <subcellularLocation>
        <location evidence="1">Membrane</location>
        <topology evidence="1">Multi-pass membrane protein</topology>
    </subcellularLocation>
</comment>
<evidence type="ECO:0000256" key="1">
    <source>
        <dbReference type="ARBA" id="ARBA00004141"/>
    </source>
</evidence>
<dbReference type="RefSeq" id="WP_207324320.1">
    <property type="nucleotide sequence ID" value="NZ_CP071504.1"/>
</dbReference>
<evidence type="ECO:0000256" key="5">
    <source>
        <dbReference type="SAM" id="Phobius"/>
    </source>
</evidence>
<keyword evidence="2 5" id="KW-0812">Transmembrane</keyword>
<feature type="transmembrane region" description="Helical" evidence="5">
    <location>
        <begin position="180"/>
        <end position="198"/>
    </location>
</feature>
<dbReference type="Pfam" id="PF00892">
    <property type="entry name" value="EamA"/>
    <property type="match status" value="2"/>
</dbReference>
<feature type="transmembrane region" description="Helical" evidence="5">
    <location>
        <begin position="91"/>
        <end position="113"/>
    </location>
</feature>
<feature type="transmembrane region" description="Helical" evidence="5">
    <location>
        <begin position="148"/>
        <end position="168"/>
    </location>
</feature>
<dbReference type="KEGG" id="scyp:JYB88_12430"/>
<keyword evidence="8" id="KW-1185">Reference proteome</keyword>